<protein>
    <recommendedName>
        <fullName evidence="3">F-box domain-containing protein</fullName>
    </recommendedName>
</protein>
<reference evidence="1 2" key="1">
    <citation type="submission" date="2014-04" db="EMBL/GenBank/DDBJ databases">
        <authorList>
            <consortium name="DOE Joint Genome Institute"/>
            <person name="Kuo A."/>
            <person name="Gay G."/>
            <person name="Dore J."/>
            <person name="Kohler A."/>
            <person name="Nagy L.G."/>
            <person name="Floudas D."/>
            <person name="Copeland A."/>
            <person name="Barry K.W."/>
            <person name="Cichocki N."/>
            <person name="Veneault-Fourrey C."/>
            <person name="LaButti K."/>
            <person name="Lindquist E.A."/>
            <person name="Lipzen A."/>
            <person name="Lundell T."/>
            <person name="Morin E."/>
            <person name="Murat C."/>
            <person name="Sun H."/>
            <person name="Tunlid A."/>
            <person name="Henrissat B."/>
            <person name="Grigoriev I.V."/>
            <person name="Hibbett D.S."/>
            <person name="Martin F."/>
            <person name="Nordberg H.P."/>
            <person name="Cantor M.N."/>
            <person name="Hua S.X."/>
        </authorList>
    </citation>
    <scope>NUCLEOTIDE SEQUENCE [LARGE SCALE GENOMIC DNA]</scope>
    <source>
        <strain evidence="2">h7</strain>
    </source>
</reference>
<evidence type="ECO:0000313" key="1">
    <source>
        <dbReference type="EMBL" id="KIM35660.1"/>
    </source>
</evidence>
<dbReference type="AlphaFoldDB" id="A0A0C3BG16"/>
<dbReference type="HOGENOM" id="CLU_045278_1_0_1"/>
<reference evidence="2" key="2">
    <citation type="submission" date="2015-01" db="EMBL/GenBank/DDBJ databases">
        <title>Evolutionary Origins and Diversification of the Mycorrhizal Mutualists.</title>
        <authorList>
            <consortium name="DOE Joint Genome Institute"/>
            <consortium name="Mycorrhizal Genomics Consortium"/>
            <person name="Kohler A."/>
            <person name="Kuo A."/>
            <person name="Nagy L.G."/>
            <person name="Floudas D."/>
            <person name="Copeland A."/>
            <person name="Barry K.W."/>
            <person name="Cichocki N."/>
            <person name="Veneault-Fourrey C."/>
            <person name="LaButti K."/>
            <person name="Lindquist E.A."/>
            <person name="Lipzen A."/>
            <person name="Lundell T."/>
            <person name="Morin E."/>
            <person name="Murat C."/>
            <person name="Riley R."/>
            <person name="Ohm R."/>
            <person name="Sun H."/>
            <person name="Tunlid A."/>
            <person name="Henrissat B."/>
            <person name="Grigoriev I.V."/>
            <person name="Hibbett D.S."/>
            <person name="Martin F."/>
        </authorList>
    </citation>
    <scope>NUCLEOTIDE SEQUENCE [LARGE SCALE GENOMIC DNA]</scope>
    <source>
        <strain evidence="2">h7</strain>
    </source>
</reference>
<sequence>MSKPSPISLISQELVDKIIDDLAESVEGVEFFRWHCLSRCSLVCQSFLPRSQYHIFRSIRIESEGDCGHEFTIKRCKELGRILTQSPHIATYVRELRLEIQPDDKMGLHETPIFMQAINRISQAHGPLDKLTLGDFRASQLRDPQGFLDAFTRPFISPFITSLHIQRIENAPIRMIQECVNLADLTLWDVDLECDSRPNPSRQYIPRPRLRSLTYRASPEAIKKLIGKGFTYHPIHLSTLRALTIYTDDIEDILYAQSIIRATNSLEELYLSTQGNIRVRHPPDYSRQHVSLEGHINLKKANLRILHANVVFGPSDDERLSGILSILKTVPTVNSLQSFSLSVYVGFATEVGPEGLLDADWETLAALIRKIACGKALAFQLLFHFFDCENTSRISEKQNRRMRMARSLCANQLHRLVGELLRMMDPAITLSTDINIVYHNARSSR</sequence>
<evidence type="ECO:0008006" key="3">
    <source>
        <dbReference type="Google" id="ProtNLM"/>
    </source>
</evidence>
<accession>A0A0C3BG16</accession>
<dbReference type="EMBL" id="KN831816">
    <property type="protein sequence ID" value="KIM35660.1"/>
    <property type="molecule type" value="Genomic_DNA"/>
</dbReference>
<gene>
    <name evidence="1" type="ORF">M413DRAFT_32320</name>
</gene>
<dbReference type="OrthoDB" id="3070253at2759"/>
<proteinExistence type="predicted"/>
<name>A0A0C3BG16_HEBCY</name>
<evidence type="ECO:0000313" key="2">
    <source>
        <dbReference type="Proteomes" id="UP000053424"/>
    </source>
</evidence>
<organism evidence="1 2">
    <name type="scientific">Hebeloma cylindrosporum</name>
    <dbReference type="NCBI Taxonomy" id="76867"/>
    <lineage>
        <taxon>Eukaryota</taxon>
        <taxon>Fungi</taxon>
        <taxon>Dikarya</taxon>
        <taxon>Basidiomycota</taxon>
        <taxon>Agaricomycotina</taxon>
        <taxon>Agaricomycetes</taxon>
        <taxon>Agaricomycetidae</taxon>
        <taxon>Agaricales</taxon>
        <taxon>Agaricineae</taxon>
        <taxon>Hymenogastraceae</taxon>
        <taxon>Hebeloma</taxon>
    </lineage>
</organism>
<keyword evidence="2" id="KW-1185">Reference proteome</keyword>
<dbReference type="Proteomes" id="UP000053424">
    <property type="component" value="Unassembled WGS sequence"/>
</dbReference>